<evidence type="ECO:0000313" key="9">
    <source>
        <dbReference type="EMBL" id="KAL0483055.1"/>
    </source>
</evidence>
<evidence type="ECO:0000256" key="6">
    <source>
        <dbReference type="ARBA" id="ARBA00023065"/>
    </source>
</evidence>
<accession>A0AAW2Z139</accession>
<evidence type="ECO:0000256" key="7">
    <source>
        <dbReference type="ARBA" id="ARBA00023136"/>
    </source>
</evidence>
<evidence type="ECO:0000313" key="10">
    <source>
        <dbReference type="Proteomes" id="UP001431209"/>
    </source>
</evidence>
<organism evidence="9 10">
    <name type="scientific">Acrasis kona</name>
    <dbReference type="NCBI Taxonomy" id="1008807"/>
    <lineage>
        <taxon>Eukaryota</taxon>
        <taxon>Discoba</taxon>
        <taxon>Heterolobosea</taxon>
        <taxon>Tetramitia</taxon>
        <taxon>Eutetramitia</taxon>
        <taxon>Acrasidae</taxon>
        <taxon>Acrasis</taxon>
    </lineage>
</organism>
<dbReference type="Proteomes" id="UP001431209">
    <property type="component" value="Unassembled WGS sequence"/>
</dbReference>
<evidence type="ECO:0000256" key="5">
    <source>
        <dbReference type="ARBA" id="ARBA00022989"/>
    </source>
</evidence>
<evidence type="ECO:0000256" key="1">
    <source>
        <dbReference type="ARBA" id="ARBA00004651"/>
    </source>
</evidence>
<keyword evidence="7 8" id="KW-0472">Membrane</keyword>
<sequence>MSDISQSHFRVLDYWGLQKPKTSLNPDLYKRKYWFRTLLTFRGTVIPKIFLRVMLITFLTLILNLLEHFKVWSAPELKISVHSLMGVAMGLVLVYRTNSSYDRFHDGRRQWGAIVNNCRNLLRFIATVERDVPSKQLSNLVASYCYALKNRLRGIFVIDEYSILLNNDAQREYVSSTNNKPLTISCLMSEWIWTNCDMIRENVYMYRCAEQYIGNLIDSQGGLERIVLTPIPYSYLVQIHQILAAYLLTLPFCLQDFGWYSLPAVFLISFSLLGVEQAGIEMEDPFGVGPNNLPLDSICNNILDNLTAISARTFLLVDRVERGHQEGSQQTSETNITIKKH</sequence>
<evidence type="ECO:0000256" key="3">
    <source>
        <dbReference type="ARBA" id="ARBA00022475"/>
    </source>
</evidence>
<protein>
    <submittedName>
        <fullName evidence="9">Uncharacterized protein</fullName>
    </submittedName>
</protein>
<reference evidence="9 10" key="1">
    <citation type="submission" date="2024-03" db="EMBL/GenBank/DDBJ databases">
        <title>The Acrasis kona genome and developmental transcriptomes reveal deep origins of eukaryotic multicellular pathways.</title>
        <authorList>
            <person name="Sheikh S."/>
            <person name="Fu C.-J."/>
            <person name="Brown M.W."/>
            <person name="Baldauf S.L."/>
        </authorList>
    </citation>
    <scope>NUCLEOTIDE SEQUENCE [LARGE SCALE GENOMIC DNA]</scope>
    <source>
        <strain evidence="9 10">ATCC MYA-3509</strain>
    </source>
</reference>
<dbReference type="EMBL" id="JAOPGA020000925">
    <property type="protein sequence ID" value="KAL0483055.1"/>
    <property type="molecule type" value="Genomic_DNA"/>
</dbReference>
<keyword evidence="2" id="KW-0813">Transport</keyword>
<keyword evidence="4 8" id="KW-0812">Transmembrane</keyword>
<feature type="transmembrane region" description="Helical" evidence="8">
    <location>
        <begin position="49"/>
        <end position="67"/>
    </location>
</feature>
<dbReference type="GO" id="GO:0005886">
    <property type="term" value="C:plasma membrane"/>
    <property type="evidence" value="ECO:0007669"/>
    <property type="project" value="UniProtKB-SubCell"/>
</dbReference>
<keyword evidence="5 8" id="KW-1133">Transmembrane helix</keyword>
<keyword evidence="10" id="KW-1185">Reference proteome</keyword>
<evidence type="ECO:0000256" key="8">
    <source>
        <dbReference type="SAM" id="Phobius"/>
    </source>
</evidence>
<keyword evidence="3" id="KW-1003">Cell membrane</keyword>
<comment type="subcellular location">
    <subcellularLocation>
        <location evidence="1">Cell membrane</location>
        <topology evidence="1">Multi-pass membrane protein</topology>
    </subcellularLocation>
</comment>
<proteinExistence type="predicted"/>
<dbReference type="AlphaFoldDB" id="A0AAW2Z139"/>
<keyword evidence="6" id="KW-0406">Ion transport</keyword>
<dbReference type="PANTHER" id="PTHR33281">
    <property type="entry name" value="UPF0187 PROTEIN YNEE"/>
    <property type="match status" value="1"/>
</dbReference>
<dbReference type="InterPro" id="IPR044669">
    <property type="entry name" value="YneE/VCCN1/2-like"/>
</dbReference>
<evidence type="ECO:0000256" key="2">
    <source>
        <dbReference type="ARBA" id="ARBA00022448"/>
    </source>
</evidence>
<evidence type="ECO:0000256" key="4">
    <source>
        <dbReference type="ARBA" id="ARBA00022692"/>
    </source>
</evidence>
<dbReference type="Pfam" id="PF25539">
    <property type="entry name" value="Bestrophin_2"/>
    <property type="match status" value="1"/>
</dbReference>
<gene>
    <name evidence="9" type="ORF">AKO1_014925</name>
</gene>
<dbReference type="GO" id="GO:0005254">
    <property type="term" value="F:chloride channel activity"/>
    <property type="evidence" value="ECO:0007669"/>
    <property type="project" value="InterPro"/>
</dbReference>
<comment type="caution">
    <text evidence="9">The sequence shown here is derived from an EMBL/GenBank/DDBJ whole genome shotgun (WGS) entry which is preliminary data.</text>
</comment>
<dbReference type="PANTHER" id="PTHR33281:SF19">
    <property type="entry name" value="VOLTAGE-DEPENDENT ANION CHANNEL-FORMING PROTEIN YNEE"/>
    <property type="match status" value="1"/>
</dbReference>
<name>A0AAW2Z139_9EUKA</name>